<dbReference type="PANTHER" id="PTHR24115">
    <property type="entry name" value="KINESIN-RELATED"/>
    <property type="match status" value="1"/>
</dbReference>
<name>A0AAN8ZIH7_9MAGN</name>
<proteinExistence type="inferred from homology"/>
<evidence type="ECO:0000256" key="4">
    <source>
        <dbReference type="ARBA" id="ARBA00023175"/>
    </source>
</evidence>
<dbReference type="PROSITE" id="PS50067">
    <property type="entry name" value="KINESIN_MOTOR_2"/>
    <property type="match status" value="1"/>
</dbReference>
<evidence type="ECO:0000256" key="7">
    <source>
        <dbReference type="SAM" id="MobiDB-lite"/>
    </source>
</evidence>
<evidence type="ECO:0000256" key="5">
    <source>
        <dbReference type="PROSITE-ProRule" id="PRU00283"/>
    </source>
</evidence>
<evidence type="ECO:0000256" key="2">
    <source>
        <dbReference type="ARBA" id="ARBA00022741"/>
    </source>
</evidence>
<evidence type="ECO:0000256" key="6">
    <source>
        <dbReference type="SAM" id="Coils"/>
    </source>
</evidence>
<feature type="compositionally biased region" description="Polar residues" evidence="7">
    <location>
        <begin position="1"/>
        <end position="18"/>
    </location>
</feature>
<feature type="coiled-coil region" evidence="6">
    <location>
        <begin position="600"/>
        <end position="627"/>
    </location>
</feature>
<gene>
    <name evidence="9" type="ORF">RJ641_032480</name>
</gene>
<keyword evidence="4 5" id="KW-0505">Motor protein</keyword>
<evidence type="ECO:0000313" key="9">
    <source>
        <dbReference type="EMBL" id="KAK6938972.1"/>
    </source>
</evidence>
<keyword evidence="6" id="KW-0175">Coiled coil</keyword>
<evidence type="ECO:0000259" key="8">
    <source>
        <dbReference type="PROSITE" id="PS50067"/>
    </source>
</evidence>
<dbReference type="InterPro" id="IPR001752">
    <property type="entry name" value="Kinesin_motor_dom"/>
</dbReference>
<dbReference type="GO" id="GO:0003777">
    <property type="term" value="F:microtubule motor activity"/>
    <property type="evidence" value="ECO:0007669"/>
    <property type="project" value="InterPro"/>
</dbReference>
<organism evidence="9 10">
    <name type="scientific">Dillenia turbinata</name>
    <dbReference type="NCBI Taxonomy" id="194707"/>
    <lineage>
        <taxon>Eukaryota</taxon>
        <taxon>Viridiplantae</taxon>
        <taxon>Streptophyta</taxon>
        <taxon>Embryophyta</taxon>
        <taxon>Tracheophyta</taxon>
        <taxon>Spermatophyta</taxon>
        <taxon>Magnoliopsida</taxon>
        <taxon>eudicotyledons</taxon>
        <taxon>Gunneridae</taxon>
        <taxon>Pentapetalae</taxon>
        <taxon>Dilleniales</taxon>
        <taxon>Dilleniaceae</taxon>
        <taxon>Dillenia</taxon>
    </lineage>
</organism>
<feature type="region of interest" description="Disordered" evidence="7">
    <location>
        <begin position="1"/>
        <end position="45"/>
    </location>
</feature>
<keyword evidence="2 5" id="KW-0547">Nucleotide-binding</keyword>
<dbReference type="GO" id="GO:0005871">
    <property type="term" value="C:kinesin complex"/>
    <property type="evidence" value="ECO:0007669"/>
    <property type="project" value="TreeGrafter"/>
</dbReference>
<dbReference type="AlphaFoldDB" id="A0AAN8ZIH7"/>
<comment type="caution">
    <text evidence="9">The sequence shown here is derived from an EMBL/GenBank/DDBJ whole genome shotgun (WGS) entry which is preliminary data.</text>
</comment>
<dbReference type="GO" id="GO:0016887">
    <property type="term" value="F:ATP hydrolysis activity"/>
    <property type="evidence" value="ECO:0007669"/>
    <property type="project" value="TreeGrafter"/>
</dbReference>
<evidence type="ECO:0000256" key="3">
    <source>
        <dbReference type="ARBA" id="ARBA00022840"/>
    </source>
</evidence>
<evidence type="ECO:0000313" key="10">
    <source>
        <dbReference type="Proteomes" id="UP001370490"/>
    </source>
</evidence>
<sequence length="677" mass="76340">MEATKTNGSPQCPNTVTVRRNPHRRARPTPSAAAPQPSSFSESTLASISSFPVDEILSIDVSENPNSLPTSTEDNSNNSFTESLKVFLRIKPLTTPNDASPKNRRNQNHRSKIKNTWPKAQISKESTKKKVKKRSNSCITINNFKSVTLSPPPVIQDSKRIKSEIYEGFSQVFAPESSQDEVYEKMVRPLVEDFLRGKSGMLAAIGPTGSGKTHTIFGSTREPGMVPQAIRCIFERSKEIDSDPSTRMFYLSMFEIYSERGKGEKLYDLSQEGGDLFMQKSTIKGLKEVVISDVAKAESFIACGMLKRTTAVTNANSQSSRSQCIISIRQAFKMENEVGIQQNDAVLTIVDLAGAERERRTGNQGARLLESNFINNTSMVFGLCLRSLLEYQKNPKKPLEKHFQNSLLTRYLRDYLEGKKRMALILTVKSGEEDYLDTSFLLRQASPYMNIKFNNVEESSNLLSNKRTIQALPRLEQQKRLKVSNCQVLLFYNTPECLLVKERIPKIEAVFSQKVIHVCLFNSLFACLDTSLGHINHVPPRNISVQSENATKVEVDELAPDKSNLVDKDRNDFIMKNFAKALWNVLKQYKKKLEVLIFCLLETESEAHDLREKLKNEMLRCLELERELKYSKTQCTCSKEVSAKPAVDDIIGWVGCSAEARVSSLGMKNLNQQINQV</sequence>
<keyword evidence="3 5" id="KW-0067">ATP-binding</keyword>
<dbReference type="GO" id="GO:0008017">
    <property type="term" value="F:microtubule binding"/>
    <property type="evidence" value="ECO:0007669"/>
    <property type="project" value="InterPro"/>
</dbReference>
<feature type="compositionally biased region" description="Low complexity" evidence="7">
    <location>
        <begin position="28"/>
        <end position="41"/>
    </location>
</feature>
<dbReference type="InterPro" id="IPR036961">
    <property type="entry name" value="Kinesin_motor_dom_sf"/>
</dbReference>
<dbReference type="GO" id="GO:0005524">
    <property type="term" value="F:ATP binding"/>
    <property type="evidence" value="ECO:0007669"/>
    <property type="project" value="UniProtKB-UniRule"/>
</dbReference>
<keyword evidence="1" id="KW-0493">Microtubule</keyword>
<dbReference type="Gene3D" id="3.40.850.10">
    <property type="entry name" value="Kinesin motor domain"/>
    <property type="match status" value="1"/>
</dbReference>
<dbReference type="GO" id="GO:0007018">
    <property type="term" value="P:microtubule-based movement"/>
    <property type="evidence" value="ECO:0007669"/>
    <property type="project" value="InterPro"/>
</dbReference>
<feature type="domain" description="Kinesin motor" evidence="8">
    <location>
        <begin position="83"/>
        <end position="451"/>
    </location>
</feature>
<reference evidence="9 10" key="1">
    <citation type="submission" date="2023-12" db="EMBL/GenBank/DDBJ databases">
        <title>A high-quality genome assembly for Dillenia turbinata (Dilleniales).</title>
        <authorList>
            <person name="Chanderbali A."/>
        </authorList>
    </citation>
    <scope>NUCLEOTIDE SEQUENCE [LARGE SCALE GENOMIC DNA]</scope>
    <source>
        <strain evidence="9">LSX21</strain>
        <tissue evidence="9">Leaf</tissue>
    </source>
</reference>
<feature type="non-terminal residue" evidence="9">
    <location>
        <position position="677"/>
    </location>
</feature>
<feature type="binding site" evidence="5">
    <location>
        <begin position="206"/>
        <end position="213"/>
    </location>
    <ligand>
        <name>ATP</name>
        <dbReference type="ChEBI" id="CHEBI:30616"/>
    </ligand>
</feature>
<dbReference type="InterPro" id="IPR027640">
    <property type="entry name" value="Kinesin-like_fam"/>
</dbReference>
<evidence type="ECO:0000256" key="1">
    <source>
        <dbReference type="ARBA" id="ARBA00022701"/>
    </source>
</evidence>
<dbReference type="GO" id="GO:0005634">
    <property type="term" value="C:nucleus"/>
    <property type="evidence" value="ECO:0007669"/>
    <property type="project" value="TreeGrafter"/>
</dbReference>
<feature type="region of interest" description="Disordered" evidence="7">
    <location>
        <begin position="92"/>
        <end position="116"/>
    </location>
</feature>
<dbReference type="Proteomes" id="UP001370490">
    <property type="component" value="Unassembled WGS sequence"/>
</dbReference>
<dbReference type="PANTHER" id="PTHR24115:SF1008">
    <property type="entry name" value="KINESIN-LIKE PROTEIN SUBITO"/>
    <property type="match status" value="1"/>
</dbReference>
<keyword evidence="10" id="KW-1185">Reference proteome</keyword>
<accession>A0AAN8ZIH7</accession>
<comment type="similarity">
    <text evidence="5">Belongs to the TRAFAC class myosin-kinesin ATPase superfamily. Kinesin family.</text>
</comment>
<dbReference type="PRINTS" id="PR00380">
    <property type="entry name" value="KINESINHEAVY"/>
</dbReference>
<protein>
    <submittedName>
        <fullName evidence="9">Kinesin motor domain</fullName>
    </submittedName>
</protein>
<dbReference type="Pfam" id="PF00225">
    <property type="entry name" value="Kinesin"/>
    <property type="match status" value="1"/>
</dbReference>
<dbReference type="EMBL" id="JBAMMX010000006">
    <property type="protein sequence ID" value="KAK6938972.1"/>
    <property type="molecule type" value="Genomic_DNA"/>
</dbReference>
<dbReference type="SMART" id="SM00129">
    <property type="entry name" value="KISc"/>
    <property type="match status" value="1"/>
</dbReference>
<dbReference type="GO" id="GO:0005874">
    <property type="term" value="C:microtubule"/>
    <property type="evidence" value="ECO:0007669"/>
    <property type="project" value="UniProtKB-KW"/>
</dbReference>
<dbReference type="InterPro" id="IPR027417">
    <property type="entry name" value="P-loop_NTPase"/>
</dbReference>
<feature type="compositionally biased region" description="Basic residues" evidence="7">
    <location>
        <begin position="102"/>
        <end position="113"/>
    </location>
</feature>
<dbReference type="SUPFAM" id="SSF52540">
    <property type="entry name" value="P-loop containing nucleoside triphosphate hydrolases"/>
    <property type="match status" value="1"/>
</dbReference>